<dbReference type="EMBL" id="JAOPHQ010004564">
    <property type="protein sequence ID" value="KAK0138887.1"/>
    <property type="molecule type" value="Genomic_DNA"/>
</dbReference>
<dbReference type="InterPro" id="IPR043502">
    <property type="entry name" value="DNA/RNA_pol_sf"/>
</dbReference>
<dbReference type="Pfam" id="PF00078">
    <property type="entry name" value="RVT_1"/>
    <property type="match status" value="1"/>
</dbReference>
<dbReference type="InterPro" id="IPR000477">
    <property type="entry name" value="RT_dom"/>
</dbReference>
<gene>
    <name evidence="3" type="primary">pol_79</name>
    <name evidence="3" type="ORF">N1851_024560</name>
</gene>
<dbReference type="CDD" id="cd01650">
    <property type="entry name" value="RT_nLTR_like"/>
    <property type="match status" value="1"/>
</dbReference>
<dbReference type="PANTHER" id="PTHR19446">
    <property type="entry name" value="REVERSE TRANSCRIPTASES"/>
    <property type="match status" value="1"/>
</dbReference>
<evidence type="ECO:0000313" key="3">
    <source>
        <dbReference type="EMBL" id="KAK0138887.1"/>
    </source>
</evidence>
<protein>
    <submittedName>
        <fullName evidence="3">Retrovirus-related Pol polyprotein from type-2 retrotransposable element R2DM</fullName>
    </submittedName>
</protein>
<dbReference type="Proteomes" id="UP001174136">
    <property type="component" value="Unassembled WGS sequence"/>
</dbReference>
<evidence type="ECO:0000259" key="2">
    <source>
        <dbReference type="PROSITE" id="PS50878"/>
    </source>
</evidence>
<reference evidence="3" key="1">
    <citation type="journal article" date="2023" name="Front. Mar. Sci.">
        <title>A new Merluccius polli reference genome to investigate the effects of global change in West African waters.</title>
        <authorList>
            <person name="Mateo J.L."/>
            <person name="Blanco-Fernandez C."/>
            <person name="Garcia-Vazquez E."/>
            <person name="Machado-Schiaffino G."/>
        </authorList>
    </citation>
    <scope>NUCLEOTIDE SEQUENCE</scope>
    <source>
        <strain evidence="3">C29</strain>
        <tissue evidence="3">Fin</tissue>
    </source>
</reference>
<organism evidence="3 4">
    <name type="scientific">Merluccius polli</name>
    <name type="common">Benguela hake</name>
    <name type="synonym">Merluccius cadenati</name>
    <dbReference type="NCBI Taxonomy" id="89951"/>
    <lineage>
        <taxon>Eukaryota</taxon>
        <taxon>Metazoa</taxon>
        <taxon>Chordata</taxon>
        <taxon>Craniata</taxon>
        <taxon>Vertebrata</taxon>
        <taxon>Euteleostomi</taxon>
        <taxon>Actinopterygii</taxon>
        <taxon>Neopterygii</taxon>
        <taxon>Teleostei</taxon>
        <taxon>Neoteleostei</taxon>
        <taxon>Acanthomorphata</taxon>
        <taxon>Zeiogadaria</taxon>
        <taxon>Gadariae</taxon>
        <taxon>Gadiformes</taxon>
        <taxon>Gadoidei</taxon>
        <taxon>Merlucciidae</taxon>
        <taxon>Merluccius</taxon>
    </lineage>
</organism>
<feature type="domain" description="Reverse transcriptase" evidence="2">
    <location>
        <begin position="290"/>
        <end position="569"/>
    </location>
</feature>
<feature type="compositionally biased region" description="Polar residues" evidence="1">
    <location>
        <begin position="1"/>
        <end position="12"/>
    </location>
</feature>
<dbReference type="PROSITE" id="PS50878">
    <property type="entry name" value="RT_POL"/>
    <property type="match status" value="1"/>
</dbReference>
<accession>A0AA47MF13</accession>
<proteinExistence type="predicted"/>
<comment type="caution">
    <text evidence="3">The sequence shown here is derived from an EMBL/GenBank/DDBJ whole genome shotgun (WGS) entry which is preliminary data.</text>
</comment>
<feature type="region of interest" description="Disordered" evidence="1">
    <location>
        <begin position="1"/>
        <end position="30"/>
    </location>
</feature>
<sequence>MKCLAQENSAQRTGSTPGETQEEPGPETTHRAQNLQVLDTPTPSRVVQYHRIKWPQANQHKLWQQFDEDTSGIINATAKGDAEGRLKSLTTIITSFGAERFGVEEPKSSKPTYTNNRRADKIHQLRKELWSLAKQFKTAAEAEKPPLAELRHTIRKKLTTLRRAEWHRRRRTERARKRSSFIANPFGFTKRLLGQKRSGRLDCSKEEVDDYLFNTLRDPDREQELGPQKALLDIPAPLVEFNTSKPTWKEVQEVVTSARASSAPGPSQVPYKVYKRCPNLLRILWNLLRVIWRRGTISDQWRQAEGIWIPKEENSTKLEQFRSISLLSVEGKIFFSVLARRMTDFLLKNKYIDTSVQKGGIPGVPGCLEHTGVVTQLIREAREGNGDVAVLWLDLANAYGSIPHKLVETTLDRHHIPCKIKDLILNYYGNFRLRVTSGSVTSDWHRLEKGIITGCTISVILFALAMNMLVKAAETECRGPLSKSGVRQPPIRAFMDDLTVTTTSVPGCRWILQGLEKLIGWARMSFKPTKSRSMVLKRGKVVDKFRFLVDGTAIPTITEKPVTSLGKTFDCSLRDTASIQATIKKLETWLSAVDKSGLPGRFKAWLYQHGILPRILWPLLVYEVTMSTVETLERKISSYLRRWLGLPRSLTSAALYGRSNKLQLPFCSLEEEFRVSRTREALVYRDSSDTRVAAAGIVVRTGRKFKAQEGLELAESRLRHKAMVGMVAIGRAGLGAILQPRYDRAQGKERRDLVLEEVRAGVEDVRTSRMVSMRQQGASTRWEGALERKLTWNDIWKAEPQRIKFMVQAVYDVLPSPANLHVWGKSDLPTCPLCPGRGTLEHIMSSCPAALGGGRYRWRHDQVLKAVAETISSAVANNKHASSRKSIPFVKAGEKPRSKPTPSASLLSSASDWELRVDLGRQLKFPEYVTSTSLRPDLVLTSASSKQVLVLELTVPWEDRMEEANERKRLKYQELIEECRRRGWKARCEPIEVGCRGFAARSLCRAYSLLGISGAAKRRAIKSATEAAERASRWIWIKRSEKWANAAGTQAGY</sequence>
<keyword evidence="4" id="KW-1185">Reference proteome</keyword>
<dbReference type="AlphaFoldDB" id="A0AA47MF13"/>
<evidence type="ECO:0000313" key="4">
    <source>
        <dbReference type="Proteomes" id="UP001174136"/>
    </source>
</evidence>
<dbReference type="SUPFAM" id="SSF56672">
    <property type="entry name" value="DNA/RNA polymerases"/>
    <property type="match status" value="1"/>
</dbReference>
<evidence type="ECO:0000256" key="1">
    <source>
        <dbReference type="SAM" id="MobiDB-lite"/>
    </source>
</evidence>
<name>A0AA47MF13_MERPO</name>